<dbReference type="Proteomes" id="UP000539111">
    <property type="component" value="Unassembled WGS sequence"/>
</dbReference>
<dbReference type="Gene3D" id="1.10.3720.10">
    <property type="entry name" value="MetI-like"/>
    <property type="match status" value="1"/>
</dbReference>
<feature type="region of interest" description="Disordered" evidence="8">
    <location>
        <begin position="1"/>
        <end position="21"/>
    </location>
</feature>
<evidence type="ECO:0000256" key="3">
    <source>
        <dbReference type="ARBA" id="ARBA00022475"/>
    </source>
</evidence>
<evidence type="ECO:0000259" key="9">
    <source>
        <dbReference type="PROSITE" id="PS50928"/>
    </source>
</evidence>
<feature type="transmembrane region" description="Helical" evidence="7">
    <location>
        <begin position="102"/>
        <end position="127"/>
    </location>
</feature>
<feature type="transmembrane region" description="Helical" evidence="7">
    <location>
        <begin position="266"/>
        <end position="289"/>
    </location>
</feature>
<name>A0A7Z0D072_9MICO</name>
<evidence type="ECO:0000256" key="4">
    <source>
        <dbReference type="ARBA" id="ARBA00022692"/>
    </source>
</evidence>
<dbReference type="PANTHER" id="PTHR43386:SF1">
    <property type="entry name" value="D,D-DIPEPTIDE TRANSPORT SYSTEM PERMEASE PROTEIN DDPC-RELATED"/>
    <property type="match status" value="1"/>
</dbReference>
<evidence type="ECO:0000256" key="5">
    <source>
        <dbReference type="ARBA" id="ARBA00022989"/>
    </source>
</evidence>
<protein>
    <submittedName>
        <fullName evidence="10">Peptide/nickel transport system permease protein</fullName>
    </submittedName>
</protein>
<dbReference type="InterPro" id="IPR050366">
    <property type="entry name" value="BP-dependent_transpt_permease"/>
</dbReference>
<keyword evidence="11" id="KW-1185">Reference proteome</keyword>
<gene>
    <name evidence="10" type="ORF">BJY26_001352</name>
</gene>
<keyword evidence="6 7" id="KW-0472">Membrane</keyword>
<keyword evidence="3" id="KW-1003">Cell membrane</keyword>
<dbReference type="SUPFAM" id="SSF161098">
    <property type="entry name" value="MetI-like"/>
    <property type="match status" value="1"/>
</dbReference>
<keyword evidence="5 7" id="KW-1133">Transmembrane helix</keyword>
<dbReference type="PANTHER" id="PTHR43386">
    <property type="entry name" value="OLIGOPEPTIDE TRANSPORT SYSTEM PERMEASE PROTEIN APPC"/>
    <property type="match status" value="1"/>
</dbReference>
<evidence type="ECO:0000313" key="11">
    <source>
        <dbReference type="Proteomes" id="UP000539111"/>
    </source>
</evidence>
<evidence type="ECO:0000313" key="10">
    <source>
        <dbReference type="EMBL" id="NYI67046.1"/>
    </source>
</evidence>
<evidence type="ECO:0000256" key="6">
    <source>
        <dbReference type="ARBA" id="ARBA00023136"/>
    </source>
</evidence>
<dbReference type="InterPro" id="IPR025966">
    <property type="entry name" value="OppC_N"/>
</dbReference>
<organism evidence="10 11">
    <name type="scientific">Spelaeicoccus albus</name>
    <dbReference type="NCBI Taxonomy" id="1280376"/>
    <lineage>
        <taxon>Bacteria</taxon>
        <taxon>Bacillati</taxon>
        <taxon>Actinomycetota</taxon>
        <taxon>Actinomycetes</taxon>
        <taxon>Micrococcales</taxon>
        <taxon>Brevibacteriaceae</taxon>
        <taxon>Spelaeicoccus</taxon>
    </lineage>
</organism>
<comment type="similarity">
    <text evidence="7">Belongs to the binding-protein-dependent transport system permease family.</text>
</comment>
<feature type="compositionally biased region" description="Polar residues" evidence="8">
    <location>
        <begin position="1"/>
        <end position="15"/>
    </location>
</feature>
<feature type="transmembrane region" description="Helical" evidence="7">
    <location>
        <begin position="33"/>
        <end position="55"/>
    </location>
</feature>
<feature type="domain" description="ABC transmembrane type-1" evidence="9">
    <location>
        <begin position="100"/>
        <end position="289"/>
    </location>
</feature>
<dbReference type="AlphaFoldDB" id="A0A7Z0D072"/>
<evidence type="ECO:0000256" key="1">
    <source>
        <dbReference type="ARBA" id="ARBA00004651"/>
    </source>
</evidence>
<feature type="transmembrane region" description="Helical" evidence="7">
    <location>
        <begin position="139"/>
        <end position="158"/>
    </location>
</feature>
<proteinExistence type="inferred from homology"/>
<dbReference type="InterPro" id="IPR035906">
    <property type="entry name" value="MetI-like_sf"/>
</dbReference>
<comment type="caution">
    <text evidence="10">The sequence shown here is derived from an EMBL/GenBank/DDBJ whole genome shotgun (WGS) entry which is preliminary data.</text>
</comment>
<feature type="transmembrane region" description="Helical" evidence="7">
    <location>
        <begin position="164"/>
        <end position="182"/>
    </location>
</feature>
<comment type="subcellular location">
    <subcellularLocation>
        <location evidence="1 7">Cell membrane</location>
        <topology evidence="1 7">Multi-pass membrane protein</topology>
    </subcellularLocation>
</comment>
<dbReference type="InterPro" id="IPR000515">
    <property type="entry name" value="MetI-like"/>
</dbReference>
<evidence type="ECO:0000256" key="2">
    <source>
        <dbReference type="ARBA" id="ARBA00022448"/>
    </source>
</evidence>
<dbReference type="Pfam" id="PF12911">
    <property type="entry name" value="OppC_N"/>
    <property type="match status" value="1"/>
</dbReference>
<reference evidence="10 11" key="1">
    <citation type="submission" date="2020-07" db="EMBL/GenBank/DDBJ databases">
        <title>Sequencing the genomes of 1000 actinobacteria strains.</title>
        <authorList>
            <person name="Klenk H.-P."/>
        </authorList>
    </citation>
    <scope>NUCLEOTIDE SEQUENCE [LARGE SCALE GENOMIC DNA]</scope>
    <source>
        <strain evidence="10 11">DSM 26341</strain>
    </source>
</reference>
<feature type="transmembrane region" description="Helical" evidence="7">
    <location>
        <begin position="217"/>
        <end position="246"/>
    </location>
</feature>
<evidence type="ECO:0000256" key="8">
    <source>
        <dbReference type="SAM" id="MobiDB-lite"/>
    </source>
</evidence>
<dbReference type="EMBL" id="JACBZP010000001">
    <property type="protein sequence ID" value="NYI67046.1"/>
    <property type="molecule type" value="Genomic_DNA"/>
</dbReference>
<keyword evidence="4 7" id="KW-0812">Transmembrane</keyword>
<dbReference type="CDD" id="cd06261">
    <property type="entry name" value="TM_PBP2"/>
    <property type="match status" value="1"/>
</dbReference>
<accession>A0A7Z0D072</accession>
<dbReference type="RefSeq" id="WP_179426764.1">
    <property type="nucleotide sequence ID" value="NZ_JACBZP010000001.1"/>
</dbReference>
<evidence type="ECO:0000256" key="7">
    <source>
        <dbReference type="RuleBase" id="RU363032"/>
    </source>
</evidence>
<dbReference type="Pfam" id="PF00528">
    <property type="entry name" value="BPD_transp_1"/>
    <property type="match status" value="1"/>
</dbReference>
<keyword evidence="2 7" id="KW-0813">Transport</keyword>
<dbReference type="GO" id="GO:0005886">
    <property type="term" value="C:plasma membrane"/>
    <property type="evidence" value="ECO:0007669"/>
    <property type="project" value="UniProtKB-SubCell"/>
</dbReference>
<dbReference type="GO" id="GO:0055085">
    <property type="term" value="P:transmembrane transport"/>
    <property type="evidence" value="ECO:0007669"/>
    <property type="project" value="InterPro"/>
</dbReference>
<dbReference type="PROSITE" id="PS50928">
    <property type="entry name" value="ABC_TM1"/>
    <property type="match status" value="1"/>
</dbReference>
<sequence>MTNTLQTDTPRQQQAAPKKRGHSALRNWVRNRLAIPAFGILAVIVIVAIFAPVIAPHDPNAQDLLQRLKPPAWLATGSSSHILGTDELGRDLFSRLIYGSRVSLIVGALAALISGVIGATVGIVSGYRGGWLDRILMRIADVQLAFPSILLALAIVGFLGSSLWNVIIILGVTGWVAYARVLRSEVLSLRERDYVIEAKAIGVPESTIMRRHLLPNVMAPIATIGTLQVGTAILAEAALSFLGLGVPPETVTWGAMLSEGQLYLGTSWWLAVFPGIALMLTVLAINIAGDVLRDVADPKVYRR</sequence>